<keyword evidence="1" id="KW-0343">GTPase activation</keyword>
<evidence type="ECO:0000313" key="4">
    <source>
        <dbReference type="EMBL" id="KAJ3450565.1"/>
    </source>
</evidence>
<evidence type="ECO:0000256" key="2">
    <source>
        <dbReference type="SAM" id="MobiDB-lite"/>
    </source>
</evidence>
<dbReference type="Gene3D" id="1.10.506.10">
    <property type="entry name" value="GTPase Activation - p120gap, domain 1"/>
    <property type="match status" value="2"/>
</dbReference>
<dbReference type="CDD" id="cd04519">
    <property type="entry name" value="RasGAP"/>
    <property type="match status" value="1"/>
</dbReference>
<name>A0AAV8AF84_9EUKA</name>
<evidence type="ECO:0000256" key="1">
    <source>
        <dbReference type="ARBA" id="ARBA00022468"/>
    </source>
</evidence>
<feature type="compositionally biased region" description="Low complexity" evidence="2">
    <location>
        <begin position="236"/>
        <end position="249"/>
    </location>
</feature>
<dbReference type="PANTHER" id="PTHR10194">
    <property type="entry name" value="RAS GTPASE-ACTIVATING PROTEINS"/>
    <property type="match status" value="1"/>
</dbReference>
<gene>
    <name evidence="4" type="ORF">M0812_06748</name>
</gene>
<feature type="compositionally biased region" description="Polar residues" evidence="2">
    <location>
        <begin position="184"/>
        <end position="194"/>
    </location>
</feature>
<feature type="compositionally biased region" description="Polar residues" evidence="2">
    <location>
        <begin position="272"/>
        <end position="282"/>
    </location>
</feature>
<reference evidence="4" key="1">
    <citation type="submission" date="2022-08" db="EMBL/GenBank/DDBJ databases">
        <title>Novel sulphate-reducing endosymbionts in the free-living metamonad Anaeramoeba.</title>
        <authorList>
            <person name="Jerlstrom-Hultqvist J."/>
            <person name="Cepicka I."/>
            <person name="Gallot-Lavallee L."/>
            <person name="Salas-Leiva D."/>
            <person name="Curtis B.A."/>
            <person name="Zahonova K."/>
            <person name="Pipaliya S."/>
            <person name="Dacks J."/>
            <person name="Roger A.J."/>
        </authorList>
    </citation>
    <scope>NUCLEOTIDE SEQUENCE</scope>
    <source>
        <strain evidence="4">Busselton2</strain>
    </source>
</reference>
<organism evidence="4 5">
    <name type="scientific">Anaeramoeba flamelloides</name>
    <dbReference type="NCBI Taxonomy" id="1746091"/>
    <lineage>
        <taxon>Eukaryota</taxon>
        <taxon>Metamonada</taxon>
        <taxon>Anaeramoebidae</taxon>
        <taxon>Anaeramoeba</taxon>
    </lineage>
</organism>
<proteinExistence type="predicted"/>
<protein>
    <submittedName>
        <fullName evidence="4">Ras gtpase-activating protein</fullName>
    </submittedName>
</protein>
<feature type="region of interest" description="Disordered" evidence="2">
    <location>
        <begin position="331"/>
        <end position="365"/>
    </location>
</feature>
<feature type="compositionally biased region" description="Basic residues" evidence="2">
    <location>
        <begin position="332"/>
        <end position="348"/>
    </location>
</feature>
<accession>A0AAV8AF84</accession>
<feature type="region of interest" description="Disordered" evidence="2">
    <location>
        <begin position="130"/>
        <end position="149"/>
    </location>
</feature>
<feature type="compositionally biased region" description="Low complexity" evidence="2">
    <location>
        <begin position="195"/>
        <end position="210"/>
    </location>
</feature>
<dbReference type="InterPro" id="IPR001936">
    <property type="entry name" value="RasGAP_dom"/>
</dbReference>
<dbReference type="AlphaFoldDB" id="A0AAV8AF84"/>
<dbReference type="SUPFAM" id="SSF48350">
    <property type="entry name" value="GTPase activation domain, GAP"/>
    <property type="match status" value="1"/>
</dbReference>
<feature type="compositionally biased region" description="Basic residues" evidence="2">
    <location>
        <begin position="225"/>
        <end position="235"/>
    </location>
</feature>
<dbReference type="InterPro" id="IPR008936">
    <property type="entry name" value="Rho_GTPase_activation_prot"/>
</dbReference>
<feature type="region of interest" description="Disordered" evidence="2">
    <location>
        <begin position="184"/>
        <end position="292"/>
    </location>
</feature>
<evidence type="ECO:0000259" key="3">
    <source>
        <dbReference type="PROSITE" id="PS50018"/>
    </source>
</evidence>
<feature type="compositionally biased region" description="Low complexity" evidence="2">
    <location>
        <begin position="349"/>
        <end position="358"/>
    </location>
</feature>
<evidence type="ECO:0000313" key="5">
    <source>
        <dbReference type="Proteomes" id="UP001146793"/>
    </source>
</evidence>
<dbReference type="GO" id="GO:0005096">
    <property type="term" value="F:GTPase activator activity"/>
    <property type="evidence" value="ECO:0007669"/>
    <property type="project" value="UniProtKB-KW"/>
</dbReference>
<dbReference type="SMART" id="SM00323">
    <property type="entry name" value="RasGAP"/>
    <property type="match status" value="1"/>
</dbReference>
<dbReference type="Proteomes" id="UP001146793">
    <property type="component" value="Unassembled WGS sequence"/>
</dbReference>
<dbReference type="PROSITE" id="PS50018">
    <property type="entry name" value="RAS_GTPASE_ACTIV_2"/>
    <property type="match status" value="1"/>
</dbReference>
<sequence length="689" mass="80231">MIKTSGKTKPGFKKKIQRHSLDSEMSSFIRRKNIRVFQENRSFEEKQFENQLLSGSLDTKARRNYYLPSKRGVISKSITPTPITMTTRNMLYKINTLEKITVEKKLQDKLCALKTIQSENDILAIYKKKNQDKEKDKSACSNDEGEESEEQLFKKRSRIVNNSQAIDSNSKNLRKFVFNSSRLSENVQENMNTPKNNEGANNQINNNQPKNKNKHEQGQGQEQKSKKKKKTKRSKSFGFSRNSSSSGNSTNTKIRRTKSNKLTELKVKKTKSNSIDNQNYQKASKMKKPNSSELSKLYTLKMDNNTEKTKKYNRIIPLPIKVTKVLNSIRSKDKKKSWSLGRRKKKNSKGQNKNNTNKKNNRYKKSDWKIQISNEELNLLLIDPKMEIFDFLSNKILQIPAREPVAKCIFQIFHTDSLSLEILKFTLYYEINDTDYGKNLFRTNSMATKLLSVFRDYYGKVYLTNILQGPVKLILEDKSDMEINPTKIIGEVNEIKLKKNRSRLLDYAKIFFKEIFSSVKKCPFIIREICRYIRMITKKKFPEMELCSVGAFVFLRFICPAITSPQLFEIVGMQTTIPMEKKRYLMYITKIIQVISNNAIFSQASCMHHFNEYVTKPDTLESLFRFLDEISSPLFEEDHNSTINCCVTKEEHSNSLSTIKTILENYLPDFKSGFEIIRDKILSNDLNKD</sequence>
<feature type="domain" description="Ras-GAP" evidence="3">
    <location>
        <begin position="401"/>
        <end position="597"/>
    </location>
</feature>
<comment type="caution">
    <text evidence="4">The sequence shown here is derived from an EMBL/GenBank/DDBJ whole genome shotgun (WGS) entry which is preliminary data.</text>
</comment>
<dbReference type="InterPro" id="IPR039360">
    <property type="entry name" value="Ras_GTPase"/>
</dbReference>
<dbReference type="Pfam" id="PF00616">
    <property type="entry name" value="RasGAP"/>
    <property type="match status" value="1"/>
</dbReference>
<dbReference type="EMBL" id="JANTQA010000012">
    <property type="protein sequence ID" value="KAJ3450565.1"/>
    <property type="molecule type" value="Genomic_DNA"/>
</dbReference>
<dbReference type="PANTHER" id="PTHR10194:SF60">
    <property type="entry name" value="RAS GTPASE-ACTIVATING PROTEIN RASKOL"/>
    <property type="match status" value="1"/>
</dbReference>